<dbReference type="EMBL" id="JAMYZZ010000030">
    <property type="protein sequence ID" value="MCP1259410.1"/>
    <property type="molecule type" value="Genomic_DNA"/>
</dbReference>
<accession>A0ABT1F2I5</accession>
<dbReference type="RefSeq" id="WP_165992454.1">
    <property type="nucleotide sequence ID" value="NZ_JAMYZY010000033.1"/>
</dbReference>
<gene>
    <name evidence="1" type="ORF">NKW50_12485</name>
</gene>
<sequence>MNSINNINISLNVDLSIFAQDGGIDITNESVSSWEELRKIIFESLGDRGPPPGNWARFSSHDNDDVNIKKSLVNYVLY</sequence>
<name>A0ABT1F2I5_9PROT</name>
<organism evidence="1 2">
    <name type="scientific">Acetobacter lambici</name>
    <dbReference type="NCBI Taxonomy" id="1332824"/>
    <lineage>
        <taxon>Bacteria</taxon>
        <taxon>Pseudomonadati</taxon>
        <taxon>Pseudomonadota</taxon>
        <taxon>Alphaproteobacteria</taxon>
        <taxon>Acetobacterales</taxon>
        <taxon>Acetobacteraceae</taxon>
        <taxon>Acetobacter</taxon>
    </lineage>
</organism>
<dbReference type="Proteomes" id="UP001523528">
    <property type="component" value="Unassembled WGS sequence"/>
</dbReference>
<evidence type="ECO:0000313" key="2">
    <source>
        <dbReference type="Proteomes" id="UP001523528"/>
    </source>
</evidence>
<keyword evidence="2" id="KW-1185">Reference proteome</keyword>
<proteinExistence type="predicted"/>
<comment type="caution">
    <text evidence="1">The sequence shown here is derived from an EMBL/GenBank/DDBJ whole genome shotgun (WGS) entry which is preliminary data.</text>
</comment>
<reference evidence="1 2" key="1">
    <citation type="submission" date="2022-06" db="EMBL/GenBank/DDBJ databases">
        <title>Acetobacer genomes from food samples.</title>
        <authorList>
            <person name="Sombolestani A."/>
        </authorList>
    </citation>
    <scope>NUCLEOTIDE SEQUENCE [LARGE SCALE GENOMIC DNA]</scope>
    <source>
        <strain evidence="1 2">R-83285</strain>
    </source>
</reference>
<protein>
    <submittedName>
        <fullName evidence="1">Uncharacterized protein</fullName>
    </submittedName>
</protein>
<evidence type="ECO:0000313" key="1">
    <source>
        <dbReference type="EMBL" id="MCP1259410.1"/>
    </source>
</evidence>